<feature type="domain" description="G-protein coupled receptors family 2 profile 2" evidence="9">
    <location>
        <begin position="472"/>
        <end position="726"/>
    </location>
</feature>
<evidence type="ECO:0000256" key="6">
    <source>
        <dbReference type="SAM" id="MobiDB-lite"/>
    </source>
</evidence>
<evidence type="ECO:0000256" key="2">
    <source>
        <dbReference type="ARBA" id="ARBA00022692"/>
    </source>
</evidence>
<dbReference type="Gene3D" id="2.60.220.50">
    <property type="match status" value="1"/>
</dbReference>
<dbReference type="SMART" id="SM00303">
    <property type="entry name" value="GPS"/>
    <property type="match status" value="1"/>
</dbReference>
<evidence type="ECO:0000256" key="7">
    <source>
        <dbReference type="SAM" id="Phobius"/>
    </source>
</evidence>
<name>A0A8C1YPR7_CYPCA</name>
<evidence type="ECO:0000313" key="10">
    <source>
        <dbReference type="Ensembl" id="ENSCCRP00015021452.1"/>
    </source>
</evidence>
<feature type="compositionally biased region" description="Acidic residues" evidence="6">
    <location>
        <begin position="735"/>
        <end position="755"/>
    </location>
</feature>
<evidence type="ECO:0000256" key="3">
    <source>
        <dbReference type="ARBA" id="ARBA00022989"/>
    </source>
</evidence>
<dbReference type="GO" id="GO:0005886">
    <property type="term" value="C:plasma membrane"/>
    <property type="evidence" value="ECO:0007669"/>
    <property type="project" value="TreeGrafter"/>
</dbReference>
<feature type="transmembrane region" description="Helical" evidence="7">
    <location>
        <begin position="704"/>
        <end position="723"/>
    </location>
</feature>
<dbReference type="PROSITE" id="PS50261">
    <property type="entry name" value="G_PROTEIN_RECEP_F2_4"/>
    <property type="match status" value="1"/>
</dbReference>
<feature type="transmembrane region" description="Helical" evidence="7">
    <location>
        <begin position="544"/>
        <end position="565"/>
    </location>
</feature>
<evidence type="ECO:0000259" key="8">
    <source>
        <dbReference type="PROSITE" id="PS50221"/>
    </source>
</evidence>
<keyword evidence="2 7" id="KW-0812">Transmembrane</keyword>
<dbReference type="PRINTS" id="PR00249">
    <property type="entry name" value="GPCRSECRETIN"/>
</dbReference>
<feature type="transmembrane region" description="Helical" evidence="7">
    <location>
        <begin position="630"/>
        <end position="654"/>
    </location>
</feature>
<dbReference type="InterPro" id="IPR017981">
    <property type="entry name" value="GPCR_2-like_7TM"/>
</dbReference>
<comment type="subcellular location">
    <subcellularLocation>
        <location evidence="1">Membrane</location>
        <topology evidence="1">Multi-pass membrane protein</topology>
    </subcellularLocation>
</comment>
<sequence length="762" mass="84967">MIWKDSTTLHQMLLKNLENLSGMKWNICGLLLILSVPFCISVGPFSKPCNKTINYLCPIPGSTSNKAGNMDIFILGRDGFMGYLKTGLCNNVTVNLSTSLCCSSGSSVNTNQQLLSMKVFSFKENTACAKDTLPTNSSDYGVILSRYSPYKLNISRYVIPTFVCLIDGYCKNTTLTDWITGDCKWTNKTSTYFKLDACNMTCLNPTKTCQEAKYDSNCSDINAREASKINSIEINNTNPTCFKCGSPFQVVKEVSLPKGMSDKFNPNKTETDAGAAAEAMKNLSSILSMMENLTTASISMGSVKGILKKIPTESEIKTSYFIYSSETGIRVLDDVTQLEKFPSAFSIPEEAAKKALKQNPGKAFLGVFRFPNMSKDAENSTVLNDEVYAIEMGANISNLSDTISLTFKKDQTDRIPVCKSWDGNGHQPNWTTEGCSNFSTNEIVICTCKHLTFFAVLMTPPGPISKTHLDALTYITYIGCGLSLFFLSIGLFMHFLLRKVKATDSVHVLINLFVALFLLNVAFLSNEYVARAKDITACKVMAGFMHYCLLSSFTWFALEAFHLCMQMVRHSVTIKHYIIKISLVGWAPPALVVSIIYVFGKYGEQTIKTETSNVTMCWILDSDVHYYVNIGYYCFIFIFTFTTFIVVLRWLSMLKLGRLNKVEKVQRSSTTTSDITTILGLCCMLGLTWSLAFFSYGALRLPSYYIFTILNSLQGFFLFIYYLKASSLIGDSVASEESDMTEDTNTENPYEDLPTEDTKKTT</sequence>
<dbReference type="Proteomes" id="UP000694700">
    <property type="component" value="Unplaced"/>
</dbReference>
<evidence type="ECO:0000313" key="11">
    <source>
        <dbReference type="Proteomes" id="UP000694700"/>
    </source>
</evidence>
<keyword evidence="4 7" id="KW-0472">Membrane</keyword>
<dbReference type="AlphaFoldDB" id="A0A8C1YPR7"/>
<keyword evidence="3 7" id="KW-1133">Transmembrane helix</keyword>
<evidence type="ECO:0000256" key="1">
    <source>
        <dbReference type="ARBA" id="ARBA00004141"/>
    </source>
</evidence>
<keyword evidence="5" id="KW-1015">Disulfide bond</keyword>
<feature type="transmembrane region" description="Helical" evidence="7">
    <location>
        <begin position="675"/>
        <end position="698"/>
    </location>
</feature>
<dbReference type="InterPro" id="IPR046338">
    <property type="entry name" value="GAIN_dom_sf"/>
</dbReference>
<organism evidence="10 11">
    <name type="scientific">Cyprinus carpio</name>
    <name type="common">Common carp</name>
    <dbReference type="NCBI Taxonomy" id="7962"/>
    <lineage>
        <taxon>Eukaryota</taxon>
        <taxon>Metazoa</taxon>
        <taxon>Chordata</taxon>
        <taxon>Craniata</taxon>
        <taxon>Vertebrata</taxon>
        <taxon>Euteleostomi</taxon>
        <taxon>Actinopterygii</taxon>
        <taxon>Neopterygii</taxon>
        <taxon>Teleostei</taxon>
        <taxon>Ostariophysi</taxon>
        <taxon>Cypriniformes</taxon>
        <taxon>Cyprinidae</taxon>
        <taxon>Cyprininae</taxon>
        <taxon>Cyprinus</taxon>
    </lineage>
</organism>
<reference evidence="10" key="1">
    <citation type="submission" date="2025-05" db="UniProtKB">
        <authorList>
            <consortium name="Ensembl"/>
        </authorList>
    </citation>
    <scope>IDENTIFICATION</scope>
</reference>
<dbReference type="Pfam" id="PF00002">
    <property type="entry name" value="7tm_2"/>
    <property type="match status" value="1"/>
</dbReference>
<feature type="transmembrane region" description="Helical" evidence="7">
    <location>
        <begin position="577"/>
        <end position="599"/>
    </location>
</feature>
<evidence type="ECO:0000256" key="4">
    <source>
        <dbReference type="ARBA" id="ARBA00023136"/>
    </source>
</evidence>
<dbReference type="GO" id="GO:0007166">
    <property type="term" value="P:cell surface receptor signaling pathway"/>
    <property type="evidence" value="ECO:0007669"/>
    <property type="project" value="InterPro"/>
</dbReference>
<dbReference type="GO" id="GO:0007189">
    <property type="term" value="P:adenylate cyclase-activating G protein-coupled receptor signaling pathway"/>
    <property type="evidence" value="ECO:0007669"/>
    <property type="project" value="TreeGrafter"/>
</dbReference>
<evidence type="ECO:0000259" key="9">
    <source>
        <dbReference type="PROSITE" id="PS50261"/>
    </source>
</evidence>
<dbReference type="InterPro" id="IPR000832">
    <property type="entry name" value="GPCR_2_secretin-like"/>
</dbReference>
<feature type="region of interest" description="Disordered" evidence="6">
    <location>
        <begin position="735"/>
        <end position="762"/>
    </location>
</feature>
<dbReference type="GO" id="GO:0004930">
    <property type="term" value="F:G protein-coupled receptor activity"/>
    <property type="evidence" value="ECO:0007669"/>
    <property type="project" value="InterPro"/>
</dbReference>
<feature type="transmembrane region" description="Helical" evidence="7">
    <location>
        <begin position="474"/>
        <end position="496"/>
    </location>
</feature>
<dbReference type="InterPro" id="IPR057244">
    <property type="entry name" value="GAIN_B"/>
</dbReference>
<dbReference type="PANTHER" id="PTHR12011">
    <property type="entry name" value="ADHESION G-PROTEIN COUPLED RECEPTOR"/>
    <property type="match status" value="1"/>
</dbReference>
<dbReference type="PANTHER" id="PTHR12011:SF474">
    <property type="entry name" value="ADHESION G PROTEIN-COUPLED RECEPTOR G11-RELATED"/>
    <property type="match status" value="1"/>
</dbReference>
<accession>A0A8C1YPR7</accession>
<dbReference type="Pfam" id="PF01825">
    <property type="entry name" value="GPS"/>
    <property type="match status" value="1"/>
</dbReference>
<evidence type="ECO:0000256" key="5">
    <source>
        <dbReference type="ARBA" id="ARBA00023157"/>
    </source>
</evidence>
<proteinExistence type="predicted"/>
<protein>
    <submittedName>
        <fullName evidence="10">Adhesion G protein-coupled receptor G11</fullName>
    </submittedName>
</protein>
<dbReference type="InterPro" id="IPR000203">
    <property type="entry name" value="GPS"/>
</dbReference>
<dbReference type="Gene3D" id="1.20.1070.10">
    <property type="entry name" value="Rhodopsin 7-helix transmembrane proteins"/>
    <property type="match status" value="1"/>
</dbReference>
<feature type="transmembrane region" description="Helical" evidence="7">
    <location>
        <begin position="508"/>
        <end position="524"/>
    </location>
</feature>
<feature type="domain" description="GAIN-B" evidence="8">
    <location>
        <begin position="311"/>
        <end position="464"/>
    </location>
</feature>
<dbReference type="Ensembl" id="ENSCCRT00015022240.1">
    <property type="protein sequence ID" value="ENSCCRP00015021455.1"/>
    <property type="gene ID" value="ENSCCRG00015009283.1"/>
</dbReference>
<dbReference type="Ensembl" id="ENSCCRT00015022237.1">
    <property type="protein sequence ID" value="ENSCCRP00015021452.1"/>
    <property type="gene ID" value="ENSCCRG00015009283.1"/>
</dbReference>
<dbReference type="PROSITE" id="PS50221">
    <property type="entry name" value="GAIN_B"/>
    <property type="match status" value="1"/>
</dbReference>